<dbReference type="PRINTS" id="PR00120">
    <property type="entry name" value="HATPASE"/>
</dbReference>
<dbReference type="InterPro" id="IPR006121">
    <property type="entry name" value="HMA_dom"/>
</dbReference>
<dbReference type="SUPFAM" id="SSF81653">
    <property type="entry name" value="Calcium ATPase, transduction domain A"/>
    <property type="match status" value="1"/>
</dbReference>
<dbReference type="Gene3D" id="3.40.50.1000">
    <property type="entry name" value="HAD superfamily/HAD-like"/>
    <property type="match status" value="1"/>
</dbReference>
<dbReference type="AlphaFoldDB" id="A0A0G0G6C1"/>
<dbReference type="InterPro" id="IPR023299">
    <property type="entry name" value="ATPase_P-typ_cyto_dom_N"/>
</dbReference>
<dbReference type="InterPro" id="IPR008250">
    <property type="entry name" value="ATPase_P-typ_transduc_dom_A_sf"/>
</dbReference>
<dbReference type="InterPro" id="IPR017969">
    <property type="entry name" value="Heavy-metal-associated_CS"/>
</dbReference>
<dbReference type="EMBL" id="LBSR01000017">
    <property type="protein sequence ID" value="KKQ21595.1"/>
    <property type="molecule type" value="Genomic_DNA"/>
</dbReference>
<evidence type="ECO:0000256" key="2">
    <source>
        <dbReference type="ARBA" id="ARBA00006024"/>
    </source>
</evidence>
<dbReference type="NCBIfam" id="TIGR01494">
    <property type="entry name" value="ATPase_P-type"/>
    <property type="match status" value="1"/>
</dbReference>
<dbReference type="SFLD" id="SFLDG00002">
    <property type="entry name" value="C1.7:_P-type_atpase_like"/>
    <property type="match status" value="1"/>
</dbReference>
<comment type="similarity">
    <text evidence="2 10">Belongs to the cation transport ATPase (P-type) (TC 3.A.3) family. Type IB subfamily.</text>
</comment>
<protein>
    <submittedName>
        <fullName evidence="12">Heavy metal translocating P-type ATPase</fullName>
    </submittedName>
</protein>
<dbReference type="PROSITE" id="PS00154">
    <property type="entry name" value="ATPASE_E1_E2"/>
    <property type="match status" value="1"/>
</dbReference>
<evidence type="ECO:0000256" key="10">
    <source>
        <dbReference type="RuleBase" id="RU362081"/>
    </source>
</evidence>
<gene>
    <name evidence="12" type="ORF">US36_C0017G0013</name>
</gene>
<dbReference type="PRINTS" id="PR00119">
    <property type="entry name" value="CATATPASE"/>
</dbReference>
<dbReference type="SUPFAM" id="SSF81665">
    <property type="entry name" value="Calcium ATPase, transmembrane domain M"/>
    <property type="match status" value="1"/>
</dbReference>
<reference evidence="12 13" key="1">
    <citation type="journal article" date="2015" name="Nature">
        <title>rRNA introns, odd ribosomes, and small enigmatic genomes across a large radiation of phyla.</title>
        <authorList>
            <person name="Brown C.T."/>
            <person name="Hug L.A."/>
            <person name="Thomas B.C."/>
            <person name="Sharon I."/>
            <person name="Castelle C.J."/>
            <person name="Singh A."/>
            <person name="Wilkins M.J."/>
            <person name="Williams K.H."/>
            <person name="Banfield J.F."/>
        </authorList>
    </citation>
    <scope>NUCLEOTIDE SEQUENCE [LARGE SCALE GENOMIC DNA]</scope>
</reference>
<dbReference type="Pfam" id="PF00122">
    <property type="entry name" value="E1-E2_ATPase"/>
    <property type="match status" value="1"/>
</dbReference>
<feature type="transmembrane region" description="Helical" evidence="10">
    <location>
        <begin position="147"/>
        <end position="167"/>
    </location>
</feature>
<keyword evidence="6 10" id="KW-0067">ATP-binding</keyword>
<evidence type="ECO:0000256" key="3">
    <source>
        <dbReference type="ARBA" id="ARBA00022692"/>
    </source>
</evidence>
<dbReference type="InterPro" id="IPR023214">
    <property type="entry name" value="HAD_sf"/>
</dbReference>
<dbReference type="Gene3D" id="3.30.70.100">
    <property type="match status" value="1"/>
</dbReference>
<sequence>MQERKIFKIRGMHCAACANLINKFLIKQKGVLEANANFGSESLNVFYDDSLINPQQMDVVLKKLGYGLILSEEEGKSEELAEAERQKEIQGLKKRAIVSFILASPIIFYYMTVHMFNLQHIHAFCVSGGGLVAGLASGCSGGWLLDFNWIFFAMTTPIQLGVGWIFYRNAWTAIRVGSASMDVLVVLGTSAAYLISVFGFIFSDFEFLHRYWGGLDHPFWESSAALVSFIILGRYFEARSKGRVTSAIRKLMNLAPKMAVIVNDGKEMEIPISELKIGDVFLVKPGANVPTDGVILEGKSSIDEKVVTGESMPVGKDVGDEVIGATTNTYGLLKCRANKVGRDTLLFQIIKMVREAQSSKASIQDVADRVSEKFVPAVVVFAFLVFALWYFVLGYPVVSSLLFMIAVLVISCPCALGLATPTALMVGTARGAQSGILIKGGKALEGAYKINSVAFDKTGTLTKGEPSVTDVIAVADLSKEEVIKIAAIAERGSEHPLAQAIVKAAGKVPEPKNFSALAGRGIKADYNKKTILVGNEQLMLENKIDISPYQKDFESLQNQAKTVVFVSYGAKMIGILALADTLKDYAKEAIAELKKMKKEVIMITGDNEKTAKAIAQNLGIDTFYAKVLPEKKEELISNIQKKGKVVAMVGDGINDAPALAKADLGIAVGSGTDVAIETGDIILIKDDIRDVVTAIDLSKRTIRKIWENFFWAFIYNIVAIPIAAGIHLFITQTAGDPAPWVVTGAAFLGGIAGKVFLNLSQSSLRPEIAGFAMAFSSVSVVMNSLLLNRYKEPKFARQTKDK</sequence>
<dbReference type="NCBIfam" id="TIGR01525">
    <property type="entry name" value="ATPase-IB_hvy"/>
    <property type="match status" value="1"/>
</dbReference>
<dbReference type="InterPro" id="IPR044492">
    <property type="entry name" value="P_typ_ATPase_HD_dom"/>
</dbReference>
<dbReference type="GO" id="GO:0055070">
    <property type="term" value="P:copper ion homeostasis"/>
    <property type="evidence" value="ECO:0007669"/>
    <property type="project" value="TreeGrafter"/>
</dbReference>
<dbReference type="Gene3D" id="2.70.150.10">
    <property type="entry name" value="Calcium-transporting ATPase, cytoplasmic transduction domain A"/>
    <property type="match status" value="1"/>
</dbReference>
<feature type="transmembrane region" description="Helical" evidence="10">
    <location>
        <begin position="398"/>
        <end position="420"/>
    </location>
</feature>
<dbReference type="InterPro" id="IPR036412">
    <property type="entry name" value="HAD-like_sf"/>
</dbReference>
<dbReference type="InterPro" id="IPR001757">
    <property type="entry name" value="P_typ_ATPase"/>
</dbReference>
<dbReference type="InterPro" id="IPR036163">
    <property type="entry name" value="HMA_dom_sf"/>
</dbReference>
<dbReference type="InterPro" id="IPR059000">
    <property type="entry name" value="ATPase_P-type_domA"/>
</dbReference>
<dbReference type="Pfam" id="PF00702">
    <property type="entry name" value="Hydrolase"/>
    <property type="match status" value="1"/>
</dbReference>
<dbReference type="Proteomes" id="UP000034044">
    <property type="component" value="Unassembled WGS sequence"/>
</dbReference>
<evidence type="ECO:0000256" key="5">
    <source>
        <dbReference type="ARBA" id="ARBA00022741"/>
    </source>
</evidence>
<dbReference type="FunFam" id="2.70.150.10:FF:000002">
    <property type="entry name" value="Copper-transporting ATPase 1, putative"/>
    <property type="match status" value="1"/>
</dbReference>
<dbReference type="GO" id="GO:0005507">
    <property type="term" value="F:copper ion binding"/>
    <property type="evidence" value="ECO:0007669"/>
    <property type="project" value="TreeGrafter"/>
</dbReference>
<evidence type="ECO:0000313" key="13">
    <source>
        <dbReference type="Proteomes" id="UP000034044"/>
    </source>
</evidence>
<dbReference type="GO" id="GO:0005524">
    <property type="term" value="F:ATP binding"/>
    <property type="evidence" value="ECO:0007669"/>
    <property type="project" value="UniProtKB-UniRule"/>
</dbReference>
<name>A0A0G0G6C1_9BACT</name>
<comment type="caution">
    <text evidence="12">The sequence shown here is derived from an EMBL/GenBank/DDBJ whole genome shotgun (WGS) entry which is preliminary data.</text>
</comment>
<proteinExistence type="inferred from homology"/>
<dbReference type="GO" id="GO:0005886">
    <property type="term" value="C:plasma membrane"/>
    <property type="evidence" value="ECO:0007669"/>
    <property type="project" value="UniProtKB-SubCell"/>
</dbReference>
<dbReference type="PROSITE" id="PS01047">
    <property type="entry name" value="HMA_1"/>
    <property type="match status" value="1"/>
</dbReference>
<feature type="transmembrane region" description="Helical" evidence="10">
    <location>
        <begin position="374"/>
        <end position="392"/>
    </location>
</feature>
<dbReference type="InterPro" id="IPR023298">
    <property type="entry name" value="ATPase_P-typ_TM_dom_sf"/>
</dbReference>
<dbReference type="SFLD" id="SFLDS00003">
    <property type="entry name" value="Haloacid_Dehalogenase"/>
    <property type="match status" value="1"/>
</dbReference>
<keyword evidence="5 10" id="KW-0547">Nucleotide-binding</keyword>
<dbReference type="Pfam" id="PF00403">
    <property type="entry name" value="HMA"/>
    <property type="match status" value="1"/>
</dbReference>
<evidence type="ECO:0000256" key="7">
    <source>
        <dbReference type="ARBA" id="ARBA00022967"/>
    </source>
</evidence>
<dbReference type="InterPro" id="IPR027256">
    <property type="entry name" value="P-typ_ATPase_IB"/>
</dbReference>
<comment type="subcellular location">
    <subcellularLocation>
        <location evidence="10">Cell membrane</location>
    </subcellularLocation>
    <subcellularLocation>
        <location evidence="1">Endomembrane system</location>
        <topology evidence="1">Multi-pass membrane protein</topology>
    </subcellularLocation>
</comment>
<keyword evidence="3 10" id="KW-0812">Transmembrane</keyword>
<evidence type="ECO:0000313" key="12">
    <source>
        <dbReference type="EMBL" id="KKQ21595.1"/>
    </source>
</evidence>
<dbReference type="CDD" id="cd02094">
    <property type="entry name" value="P-type_ATPase_Cu-like"/>
    <property type="match status" value="1"/>
</dbReference>
<dbReference type="Gene3D" id="3.40.1110.10">
    <property type="entry name" value="Calcium-transporting ATPase, cytoplasmic domain N"/>
    <property type="match status" value="1"/>
</dbReference>
<keyword evidence="7" id="KW-1278">Translocase</keyword>
<evidence type="ECO:0000256" key="8">
    <source>
        <dbReference type="ARBA" id="ARBA00022989"/>
    </source>
</evidence>
<evidence type="ECO:0000256" key="9">
    <source>
        <dbReference type="ARBA" id="ARBA00023136"/>
    </source>
</evidence>
<feature type="transmembrane region" description="Helical" evidence="10">
    <location>
        <begin position="217"/>
        <end position="236"/>
    </location>
</feature>
<accession>A0A0G0G6C1</accession>
<keyword evidence="9 10" id="KW-0472">Membrane</keyword>
<dbReference type="CDD" id="cd00371">
    <property type="entry name" value="HMA"/>
    <property type="match status" value="1"/>
</dbReference>
<evidence type="ECO:0000259" key="11">
    <source>
        <dbReference type="PROSITE" id="PS50846"/>
    </source>
</evidence>
<dbReference type="GO" id="GO:0012505">
    <property type="term" value="C:endomembrane system"/>
    <property type="evidence" value="ECO:0007669"/>
    <property type="project" value="UniProtKB-SubCell"/>
</dbReference>
<keyword evidence="10" id="KW-1003">Cell membrane</keyword>
<dbReference type="PANTHER" id="PTHR43520">
    <property type="entry name" value="ATP7, ISOFORM B"/>
    <property type="match status" value="1"/>
</dbReference>
<keyword evidence="8 10" id="KW-1133">Transmembrane helix</keyword>
<feature type="transmembrane region" description="Helical" evidence="10">
    <location>
        <begin position="179"/>
        <end position="202"/>
    </location>
</feature>
<feature type="transmembrane region" description="Helical" evidence="10">
    <location>
        <begin position="769"/>
        <end position="787"/>
    </location>
</feature>
<evidence type="ECO:0000256" key="6">
    <source>
        <dbReference type="ARBA" id="ARBA00022840"/>
    </source>
</evidence>
<feature type="transmembrane region" description="Helical" evidence="10">
    <location>
        <begin position="95"/>
        <end position="112"/>
    </location>
</feature>
<dbReference type="PATRIC" id="fig|1619010.3.peg.524"/>
<dbReference type="SUPFAM" id="SSF56784">
    <property type="entry name" value="HAD-like"/>
    <property type="match status" value="1"/>
</dbReference>
<feature type="transmembrane region" description="Helical" evidence="10">
    <location>
        <begin position="709"/>
        <end position="731"/>
    </location>
</feature>
<evidence type="ECO:0000256" key="4">
    <source>
        <dbReference type="ARBA" id="ARBA00022723"/>
    </source>
</evidence>
<dbReference type="SFLD" id="SFLDF00027">
    <property type="entry name" value="p-type_atpase"/>
    <property type="match status" value="1"/>
</dbReference>
<organism evidence="12 13">
    <name type="scientific">Candidatus Wolfebacteria bacterium GW2011_GWC1_37_10</name>
    <dbReference type="NCBI Taxonomy" id="1619010"/>
    <lineage>
        <taxon>Bacteria</taxon>
        <taxon>Candidatus Wolfeibacteriota</taxon>
    </lineage>
</organism>
<dbReference type="NCBIfam" id="TIGR01511">
    <property type="entry name" value="ATPase-IB1_Cu"/>
    <property type="match status" value="1"/>
</dbReference>
<feature type="domain" description="HMA" evidence="11">
    <location>
        <begin position="3"/>
        <end position="69"/>
    </location>
</feature>
<evidence type="ECO:0000256" key="1">
    <source>
        <dbReference type="ARBA" id="ARBA00004127"/>
    </source>
</evidence>
<dbReference type="GO" id="GO:0016887">
    <property type="term" value="F:ATP hydrolysis activity"/>
    <property type="evidence" value="ECO:0007669"/>
    <property type="project" value="InterPro"/>
</dbReference>
<dbReference type="InterPro" id="IPR018303">
    <property type="entry name" value="ATPase_P-typ_P_site"/>
</dbReference>
<dbReference type="SUPFAM" id="SSF55008">
    <property type="entry name" value="HMA, heavy metal-associated domain"/>
    <property type="match status" value="1"/>
</dbReference>
<dbReference type="PANTHER" id="PTHR43520:SF8">
    <property type="entry name" value="P-TYPE CU(+) TRANSPORTER"/>
    <property type="match status" value="1"/>
</dbReference>
<keyword evidence="4 10" id="KW-0479">Metal-binding</keyword>
<dbReference type="PROSITE" id="PS50846">
    <property type="entry name" value="HMA_2"/>
    <property type="match status" value="1"/>
</dbReference>
<dbReference type="GO" id="GO:0043682">
    <property type="term" value="F:P-type divalent copper transporter activity"/>
    <property type="evidence" value="ECO:0007669"/>
    <property type="project" value="TreeGrafter"/>
</dbReference>